<dbReference type="Gene3D" id="3.30.420.10">
    <property type="entry name" value="Ribonuclease H-like superfamily/Ribonuclease H"/>
    <property type="match status" value="1"/>
</dbReference>
<gene>
    <name evidence="1" type="ORF">SBAD_LOCUS5528</name>
</gene>
<dbReference type="InterPro" id="IPR036397">
    <property type="entry name" value="RNaseH_sf"/>
</dbReference>
<dbReference type="OrthoDB" id="7790835at2759"/>
<reference evidence="3" key="1">
    <citation type="submission" date="2016-06" db="UniProtKB">
        <authorList>
            <consortium name="WormBaseParasite"/>
        </authorList>
    </citation>
    <scope>IDENTIFICATION</scope>
</reference>
<dbReference type="AlphaFoldDB" id="A0A183IPH9"/>
<evidence type="ECO:0000313" key="2">
    <source>
        <dbReference type="Proteomes" id="UP000270296"/>
    </source>
</evidence>
<reference evidence="1 2" key="2">
    <citation type="submission" date="2018-11" db="EMBL/GenBank/DDBJ databases">
        <authorList>
            <consortium name="Pathogen Informatics"/>
        </authorList>
    </citation>
    <scope>NUCLEOTIDE SEQUENCE [LARGE SCALE GENOMIC DNA]</scope>
</reference>
<protein>
    <submittedName>
        <fullName evidence="3">DUF3452 domain-containing protein</fullName>
    </submittedName>
</protein>
<dbReference type="InterPro" id="IPR012337">
    <property type="entry name" value="RNaseH-like_sf"/>
</dbReference>
<dbReference type="GO" id="GO:0003676">
    <property type="term" value="F:nucleic acid binding"/>
    <property type="evidence" value="ECO:0007669"/>
    <property type="project" value="InterPro"/>
</dbReference>
<name>A0A183IPH9_9BILA</name>
<dbReference type="EMBL" id="UZAM01009057">
    <property type="protein sequence ID" value="VDP07513.1"/>
    <property type="molecule type" value="Genomic_DNA"/>
</dbReference>
<accession>A0A183IPH9</accession>
<evidence type="ECO:0000313" key="3">
    <source>
        <dbReference type="WBParaSite" id="SBAD_0000574801-mRNA-1"/>
    </source>
</evidence>
<dbReference type="SUPFAM" id="SSF53098">
    <property type="entry name" value="Ribonuclease H-like"/>
    <property type="match status" value="1"/>
</dbReference>
<sequence length="379" mass="42805">MEVTSSIAVSRVLVINDEEDFEEKWRVFIEAIGPLNAVAIKLKFSSQKVTSKVKELRRMFRKDLSSIDSVRQYNALRGKALLLTLCTFNGVVALVRLCNMIDVPVSLINLLADRRVIKVCMGLKKTVDKLLVDFGVIGTSFLDLRNTMLKWGRFRNDYVYSSLDISTLASFTLGCSVRGGCDIITGELLRDFYLRTFVIDALASEVNLIANVFFFVLKKLASPPQRKLEACQLYRRALTIFSPMFDQALTFRRLQAAMNVDSLLGFFCSSYVLAKTVDFGCRRFCDELPFASDLLPRHMVFDTEFIERLRNEHSLREKAASSSTSTTISLFTGNEEYELRVTIRRKSAASSNTSNSQVNRCFSATGCLCSIDLQVYSIL</sequence>
<evidence type="ECO:0000313" key="1">
    <source>
        <dbReference type="EMBL" id="VDP07513.1"/>
    </source>
</evidence>
<dbReference type="WBParaSite" id="SBAD_0000574801-mRNA-1">
    <property type="protein sequence ID" value="SBAD_0000574801-mRNA-1"/>
    <property type="gene ID" value="SBAD_0000574801"/>
</dbReference>
<dbReference type="Proteomes" id="UP000270296">
    <property type="component" value="Unassembled WGS sequence"/>
</dbReference>
<keyword evidence="2" id="KW-1185">Reference proteome</keyword>
<organism evidence="3">
    <name type="scientific">Soboliphyme baturini</name>
    <dbReference type="NCBI Taxonomy" id="241478"/>
    <lineage>
        <taxon>Eukaryota</taxon>
        <taxon>Metazoa</taxon>
        <taxon>Ecdysozoa</taxon>
        <taxon>Nematoda</taxon>
        <taxon>Enoplea</taxon>
        <taxon>Dorylaimia</taxon>
        <taxon>Dioctophymatida</taxon>
        <taxon>Dioctophymatoidea</taxon>
        <taxon>Soboliphymatidae</taxon>
        <taxon>Soboliphyme</taxon>
    </lineage>
</organism>
<proteinExistence type="predicted"/>